<dbReference type="InterPro" id="IPR019752">
    <property type="entry name" value="Pyrv/ketoisovalerate_OxRed_cat"/>
</dbReference>
<evidence type="ECO:0000259" key="3">
    <source>
        <dbReference type="Pfam" id="PF01558"/>
    </source>
</evidence>
<dbReference type="SUPFAM" id="SSF53323">
    <property type="entry name" value="Pyruvate-ferredoxin oxidoreductase, PFOR, domain III"/>
    <property type="match status" value="1"/>
</dbReference>
<evidence type="ECO:0000256" key="1">
    <source>
        <dbReference type="ARBA" id="ARBA00023002"/>
    </source>
</evidence>
<dbReference type="InterPro" id="IPR002869">
    <property type="entry name" value="Pyrv_flavodox_OxRed_cen"/>
</dbReference>
<dbReference type="GO" id="GO:0016903">
    <property type="term" value="F:oxidoreductase activity, acting on the aldehyde or oxo group of donors"/>
    <property type="evidence" value="ECO:0007669"/>
    <property type="project" value="InterPro"/>
</dbReference>
<dbReference type="EMBL" id="BARU01001862">
    <property type="protein sequence ID" value="GAH21552.1"/>
    <property type="molecule type" value="Genomic_DNA"/>
</dbReference>
<accession>X1DN12</accession>
<dbReference type="AlphaFoldDB" id="X1DN12"/>
<dbReference type="InterPro" id="IPR052198">
    <property type="entry name" value="IorB_Oxidoreductase"/>
</dbReference>
<sequence length="169" mass="18696">MKNKLKNKMKEVNNILIVGLGGQGVLLASDVISIAAFKSGYDIKKSEVHGMSQRGGSVTTHIRFGSKIYSPLIKRGEADFILTLKNSEIGRVKDFLSGDGKIISVPEGLLDKLENKKTLNIAMIGILSKYLNISIDIWEKVIKETVPLKFQQLNLEAFEIGREGEFFIG</sequence>
<proteinExistence type="predicted"/>
<dbReference type="Pfam" id="PF01558">
    <property type="entry name" value="POR"/>
    <property type="match status" value="1"/>
</dbReference>
<feature type="domain" description="Pyruvate/ketoisovalerate oxidoreductase catalytic" evidence="3">
    <location>
        <begin position="21"/>
        <end position="116"/>
    </location>
</feature>
<organism evidence="4">
    <name type="scientific">marine sediment metagenome</name>
    <dbReference type="NCBI Taxonomy" id="412755"/>
    <lineage>
        <taxon>unclassified sequences</taxon>
        <taxon>metagenomes</taxon>
        <taxon>ecological metagenomes</taxon>
    </lineage>
</organism>
<gene>
    <name evidence="4" type="ORF">S03H2_04645</name>
</gene>
<protein>
    <recommendedName>
        <fullName evidence="3">Pyruvate/ketoisovalerate oxidoreductase catalytic domain-containing protein</fullName>
    </recommendedName>
</protein>
<evidence type="ECO:0000313" key="4">
    <source>
        <dbReference type="EMBL" id="GAH21552.1"/>
    </source>
</evidence>
<comment type="caution">
    <text evidence="4">The sequence shown here is derived from an EMBL/GenBank/DDBJ whole genome shotgun (WGS) entry which is preliminary data.</text>
</comment>
<dbReference type="PANTHER" id="PTHR43854">
    <property type="entry name" value="INDOLEPYRUVATE OXIDOREDUCTASE SUBUNIT IORB"/>
    <property type="match status" value="1"/>
</dbReference>
<reference evidence="4" key="1">
    <citation type="journal article" date="2014" name="Front. Microbiol.">
        <title>High frequency of phylogenetically diverse reductive dehalogenase-homologous genes in deep subseafloor sedimentary metagenomes.</title>
        <authorList>
            <person name="Kawai M."/>
            <person name="Futagami T."/>
            <person name="Toyoda A."/>
            <person name="Takaki Y."/>
            <person name="Nishi S."/>
            <person name="Hori S."/>
            <person name="Arai W."/>
            <person name="Tsubouchi T."/>
            <person name="Morono Y."/>
            <person name="Uchiyama I."/>
            <person name="Ito T."/>
            <person name="Fujiyama A."/>
            <person name="Inagaki F."/>
            <person name="Takami H."/>
        </authorList>
    </citation>
    <scope>NUCLEOTIDE SEQUENCE</scope>
    <source>
        <strain evidence="4">Expedition CK06-06</strain>
    </source>
</reference>
<keyword evidence="1" id="KW-0560">Oxidoreductase</keyword>
<dbReference type="PANTHER" id="PTHR43854:SF1">
    <property type="entry name" value="INDOLEPYRUVATE OXIDOREDUCTASE SUBUNIT IORB"/>
    <property type="match status" value="1"/>
</dbReference>
<keyword evidence="2" id="KW-1133">Transmembrane helix</keyword>
<keyword evidence="2" id="KW-0472">Membrane</keyword>
<evidence type="ECO:0000256" key="2">
    <source>
        <dbReference type="SAM" id="Phobius"/>
    </source>
</evidence>
<keyword evidence="2" id="KW-0812">Transmembrane</keyword>
<dbReference type="Gene3D" id="3.40.920.10">
    <property type="entry name" value="Pyruvate-ferredoxin oxidoreductase, PFOR, domain III"/>
    <property type="match status" value="2"/>
</dbReference>
<feature type="transmembrane region" description="Helical" evidence="2">
    <location>
        <begin position="12"/>
        <end position="37"/>
    </location>
</feature>
<name>X1DN12_9ZZZZ</name>